<dbReference type="PROSITE" id="PS50883">
    <property type="entry name" value="EAL"/>
    <property type="match status" value="1"/>
</dbReference>
<dbReference type="CDD" id="cd01948">
    <property type="entry name" value="EAL"/>
    <property type="match status" value="1"/>
</dbReference>
<gene>
    <name evidence="4" type="ORF">C8D92_10455</name>
</gene>
<dbReference type="GO" id="GO:0003824">
    <property type="term" value="F:catalytic activity"/>
    <property type="evidence" value="ECO:0007669"/>
    <property type="project" value="UniProtKB-ARBA"/>
</dbReference>
<accession>A0A2U1CX44</accession>
<dbReference type="AlphaFoldDB" id="A0A2U1CX44"/>
<dbReference type="SMART" id="SM00052">
    <property type="entry name" value="EAL"/>
    <property type="match status" value="1"/>
</dbReference>
<dbReference type="InterPro" id="IPR029787">
    <property type="entry name" value="Nucleotide_cyclase"/>
</dbReference>
<dbReference type="PROSITE" id="PS50887">
    <property type="entry name" value="GGDEF"/>
    <property type="match status" value="1"/>
</dbReference>
<evidence type="ECO:0000259" key="3">
    <source>
        <dbReference type="PROSITE" id="PS50887"/>
    </source>
</evidence>
<proteinExistence type="predicted"/>
<reference evidence="4 5" key="1">
    <citation type="submission" date="2018-04" db="EMBL/GenBank/DDBJ databases">
        <title>Genomic Encyclopedia of Type Strains, Phase IV (KMG-IV): sequencing the most valuable type-strain genomes for metagenomic binning, comparative biology and taxonomic classification.</title>
        <authorList>
            <person name="Goeker M."/>
        </authorList>
    </citation>
    <scope>NUCLEOTIDE SEQUENCE [LARGE SCALE GENOMIC DNA]</scope>
    <source>
        <strain evidence="4 5">DSM 28688</strain>
    </source>
</reference>
<dbReference type="EMBL" id="QEKQ01000004">
    <property type="protein sequence ID" value="PVY76824.1"/>
    <property type="molecule type" value="Genomic_DNA"/>
</dbReference>
<dbReference type="InterPro" id="IPR052155">
    <property type="entry name" value="Biofilm_reg_signaling"/>
</dbReference>
<dbReference type="InterPro" id="IPR043128">
    <property type="entry name" value="Rev_trsase/Diguanyl_cyclase"/>
</dbReference>
<feature type="domain" description="EAL" evidence="2">
    <location>
        <begin position="525"/>
        <end position="779"/>
    </location>
</feature>
<dbReference type="Pfam" id="PF00563">
    <property type="entry name" value="EAL"/>
    <property type="match status" value="1"/>
</dbReference>
<comment type="cofactor">
    <cofactor evidence="1">
        <name>Mg(2+)</name>
        <dbReference type="ChEBI" id="CHEBI:18420"/>
    </cofactor>
</comment>
<dbReference type="OrthoDB" id="6597954at2"/>
<dbReference type="SMART" id="SM00267">
    <property type="entry name" value="GGDEF"/>
    <property type="match status" value="1"/>
</dbReference>
<dbReference type="SUPFAM" id="SSF55781">
    <property type="entry name" value="GAF domain-like"/>
    <property type="match status" value="2"/>
</dbReference>
<dbReference type="Gene3D" id="3.30.70.270">
    <property type="match status" value="1"/>
</dbReference>
<dbReference type="NCBIfam" id="TIGR00254">
    <property type="entry name" value="GGDEF"/>
    <property type="match status" value="1"/>
</dbReference>
<name>A0A2U1CX44_9GAMM</name>
<dbReference type="InterPro" id="IPR000160">
    <property type="entry name" value="GGDEF_dom"/>
</dbReference>
<dbReference type="SUPFAM" id="SSF55073">
    <property type="entry name" value="Nucleotide cyclase"/>
    <property type="match status" value="1"/>
</dbReference>
<evidence type="ECO:0000313" key="5">
    <source>
        <dbReference type="Proteomes" id="UP000245887"/>
    </source>
</evidence>
<evidence type="ECO:0000313" key="4">
    <source>
        <dbReference type="EMBL" id="PVY76824.1"/>
    </source>
</evidence>
<dbReference type="InterPro" id="IPR029016">
    <property type="entry name" value="GAF-like_dom_sf"/>
</dbReference>
<dbReference type="PANTHER" id="PTHR44757">
    <property type="entry name" value="DIGUANYLATE CYCLASE DGCP"/>
    <property type="match status" value="1"/>
</dbReference>
<protein>
    <submittedName>
        <fullName evidence="4">Diguanylate cyclase/phosphodiesterase with GAF sensor</fullName>
    </submittedName>
</protein>
<dbReference type="InterPro" id="IPR001633">
    <property type="entry name" value="EAL_dom"/>
</dbReference>
<dbReference type="InterPro" id="IPR035919">
    <property type="entry name" value="EAL_sf"/>
</dbReference>
<dbReference type="SUPFAM" id="SSF141868">
    <property type="entry name" value="EAL domain-like"/>
    <property type="match status" value="1"/>
</dbReference>
<dbReference type="Proteomes" id="UP000245887">
    <property type="component" value="Unassembled WGS sequence"/>
</dbReference>
<dbReference type="Pfam" id="PF00990">
    <property type="entry name" value="GGDEF"/>
    <property type="match status" value="1"/>
</dbReference>
<evidence type="ECO:0000259" key="2">
    <source>
        <dbReference type="PROSITE" id="PS50883"/>
    </source>
</evidence>
<dbReference type="Pfam" id="PF01590">
    <property type="entry name" value="GAF"/>
    <property type="match status" value="1"/>
</dbReference>
<dbReference type="PANTHER" id="PTHR44757:SF2">
    <property type="entry name" value="BIOFILM ARCHITECTURE MAINTENANCE PROTEIN MBAA"/>
    <property type="match status" value="1"/>
</dbReference>
<dbReference type="CDD" id="cd01949">
    <property type="entry name" value="GGDEF"/>
    <property type="match status" value="1"/>
</dbReference>
<dbReference type="Pfam" id="PF13185">
    <property type="entry name" value="GAF_2"/>
    <property type="match status" value="1"/>
</dbReference>
<dbReference type="RefSeq" id="WP_116918892.1">
    <property type="nucleotide sequence ID" value="NZ_QEKQ01000004.1"/>
</dbReference>
<dbReference type="FunFam" id="3.30.70.270:FF:000001">
    <property type="entry name" value="Diguanylate cyclase domain protein"/>
    <property type="match status" value="1"/>
</dbReference>
<dbReference type="SMART" id="SM00065">
    <property type="entry name" value="GAF"/>
    <property type="match status" value="2"/>
</dbReference>
<dbReference type="InterPro" id="IPR003018">
    <property type="entry name" value="GAF"/>
</dbReference>
<dbReference type="Gene3D" id="3.20.20.450">
    <property type="entry name" value="EAL domain"/>
    <property type="match status" value="1"/>
</dbReference>
<sequence length="783" mass="88983">MTTAAQEQQRYSALHRLNLLDTLPEERFDRLTRIAKQSYGVRIALFSLIDAKRQWFKSKQGTTLSETPRAISFCDHTIRENRLFVVPDTWQDKRFRDNPLVVGEPYIRFYAGVPIREPTGSRIGTLCLLDSHPRDPDTLAFDVLRNLGALMEEEVSRVFHETHAPQYIDTAELNLAIQKAQNLFLTNDTEYPAFEALLEEVLTMTDSQFGLIGEARYDADGAPYLKVEAISNIAWNPEMAALYQQVERRGMVFDRLDSLLCRPLLDQQMVLSDSVMDDDRGAGLPDGHPRVGAYIGIPIHSGDQLIGLVGLANRRGGYDPRLAMELEPLLQTMGTLIERKRLREERKRHEQALEKAANYDSLTGLPNRRLMHALFERELCEADERRGVVSVCYLDLDHFKDINDAHGHVVGDAVLKNIAQSLQNVLREHDVIARLGGDEFVAILRDVESPSVYQRMLEAVGRPVNYQQGVIRVSASMGVTIYPDDCSDSDQLMRHADQAMYAAKEFGKNCYKLFDLEMHHSRRERVRVLEQMNLALARRELVLFYQPKVNFRVGRVEGFEALIRWRHSERGLLMPDQFLPHVEYSEFDAAIGRYVLETAVETLRDFERLGHDYTLSVNLSPSHFLNDTFIPDLGDALKGCSLALRRRLVLEILETTALTDLDTIIRTINTCREMGVSVSLDDFGTGYSSLDYFRRLPVNEIKIDKSFVIDLLNDPDNEMIVDAISSLSRSFRRHVVVEGVESAEVAERLIAMGCDVGQGFYFSRPVHLKEALAWAAAYPDGQG</sequence>
<feature type="domain" description="GGDEF" evidence="3">
    <location>
        <begin position="387"/>
        <end position="516"/>
    </location>
</feature>
<comment type="caution">
    <text evidence="4">The sequence shown here is derived from an EMBL/GenBank/DDBJ whole genome shotgun (WGS) entry which is preliminary data.</text>
</comment>
<dbReference type="Gene3D" id="3.30.450.40">
    <property type="match status" value="2"/>
</dbReference>
<evidence type="ECO:0000256" key="1">
    <source>
        <dbReference type="ARBA" id="ARBA00001946"/>
    </source>
</evidence>
<organism evidence="4 5">
    <name type="scientific">Tamilnaduibacter salinus</name>
    <dbReference type="NCBI Taxonomy" id="1484056"/>
    <lineage>
        <taxon>Bacteria</taxon>
        <taxon>Pseudomonadati</taxon>
        <taxon>Pseudomonadota</taxon>
        <taxon>Gammaproteobacteria</taxon>
        <taxon>Pseudomonadales</taxon>
        <taxon>Marinobacteraceae</taxon>
        <taxon>Tamilnaduibacter</taxon>
    </lineage>
</organism>